<evidence type="ECO:0000256" key="2">
    <source>
        <dbReference type="ARBA" id="ARBA00023110"/>
    </source>
</evidence>
<reference evidence="8 9" key="1">
    <citation type="submission" date="2019-05" db="EMBL/GenBank/DDBJ databases">
        <title>Genome sequence of Cellulomonas hominis strain CS1.</title>
        <authorList>
            <person name="Belmont J."/>
            <person name="Maclea K.S."/>
        </authorList>
    </citation>
    <scope>NUCLEOTIDE SEQUENCE [LARGE SCALE GENOMIC DNA]</scope>
    <source>
        <strain evidence="8 9">CS1</strain>
    </source>
</reference>
<organism evidence="8 9">
    <name type="scientific">Cellulomonas hominis</name>
    <dbReference type="NCBI Taxonomy" id="156981"/>
    <lineage>
        <taxon>Bacteria</taxon>
        <taxon>Bacillati</taxon>
        <taxon>Actinomycetota</taxon>
        <taxon>Actinomycetes</taxon>
        <taxon>Micrococcales</taxon>
        <taxon>Cellulomonadaceae</taxon>
        <taxon>Cellulomonas</taxon>
    </lineage>
</organism>
<keyword evidence="6" id="KW-0732">Signal</keyword>
<dbReference type="PROSITE" id="PS51257">
    <property type="entry name" value="PROKAR_LIPOPROTEIN"/>
    <property type="match status" value="1"/>
</dbReference>
<dbReference type="InterPro" id="IPR001179">
    <property type="entry name" value="PPIase_FKBP_dom"/>
</dbReference>
<dbReference type="Pfam" id="PF00254">
    <property type="entry name" value="FKBP_C"/>
    <property type="match status" value="1"/>
</dbReference>
<accession>A0A7Z8K027</accession>
<dbReference type="AlphaFoldDB" id="A0A7Z8K027"/>
<dbReference type="Gene3D" id="3.10.50.40">
    <property type="match status" value="1"/>
</dbReference>
<evidence type="ECO:0000256" key="5">
    <source>
        <dbReference type="RuleBase" id="RU003915"/>
    </source>
</evidence>
<feature type="domain" description="PPIase FKBP-type" evidence="7">
    <location>
        <begin position="199"/>
        <end position="283"/>
    </location>
</feature>
<dbReference type="Proteomes" id="UP000308121">
    <property type="component" value="Unassembled WGS sequence"/>
</dbReference>
<evidence type="ECO:0000256" key="6">
    <source>
        <dbReference type="SAM" id="SignalP"/>
    </source>
</evidence>
<evidence type="ECO:0000313" key="8">
    <source>
        <dbReference type="EMBL" id="TKR24359.1"/>
    </source>
</evidence>
<gene>
    <name evidence="8" type="ORF">FA014_06545</name>
</gene>
<comment type="caution">
    <text evidence="8">The sequence shown here is derived from an EMBL/GenBank/DDBJ whole genome shotgun (WGS) entry which is preliminary data.</text>
</comment>
<dbReference type="SUPFAM" id="SSF54534">
    <property type="entry name" value="FKBP-like"/>
    <property type="match status" value="1"/>
</dbReference>
<comment type="catalytic activity">
    <reaction evidence="1 4 5">
        <text>[protein]-peptidylproline (omega=180) = [protein]-peptidylproline (omega=0)</text>
        <dbReference type="Rhea" id="RHEA:16237"/>
        <dbReference type="Rhea" id="RHEA-COMP:10747"/>
        <dbReference type="Rhea" id="RHEA-COMP:10748"/>
        <dbReference type="ChEBI" id="CHEBI:83833"/>
        <dbReference type="ChEBI" id="CHEBI:83834"/>
        <dbReference type="EC" id="5.2.1.8"/>
    </reaction>
</comment>
<evidence type="ECO:0000313" key="9">
    <source>
        <dbReference type="Proteomes" id="UP000308121"/>
    </source>
</evidence>
<evidence type="ECO:0000259" key="7">
    <source>
        <dbReference type="PROSITE" id="PS50059"/>
    </source>
</evidence>
<feature type="signal peptide" evidence="6">
    <location>
        <begin position="1"/>
        <end position="17"/>
    </location>
</feature>
<dbReference type="EMBL" id="SZYE01000033">
    <property type="protein sequence ID" value="TKR24359.1"/>
    <property type="molecule type" value="Genomic_DNA"/>
</dbReference>
<dbReference type="EC" id="5.2.1.8" evidence="5"/>
<evidence type="ECO:0000256" key="3">
    <source>
        <dbReference type="ARBA" id="ARBA00023235"/>
    </source>
</evidence>
<evidence type="ECO:0000256" key="1">
    <source>
        <dbReference type="ARBA" id="ARBA00000971"/>
    </source>
</evidence>
<name>A0A7Z8K027_9CELL</name>
<dbReference type="PROSITE" id="PS50059">
    <property type="entry name" value="FKBP_PPIASE"/>
    <property type="match status" value="1"/>
</dbReference>
<proteinExistence type="inferred from homology"/>
<keyword evidence="2 4" id="KW-0697">Rotamase</keyword>
<dbReference type="OrthoDB" id="25996at2"/>
<evidence type="ECO:0000256" key="4">
    <source>
        <dbReference type="PROSITE-ProRule" id="PRU00277"/>
    </source>
</evidence>
<dbReference type="GO" id="GO:0003755">
    <property type="term" value="F:peptidyl-prolyl cis-trans isomerase activity"/>
    <property type="evidence" value="ECO:0007669"/>
    <property type="project" value="UniProtKB-UniRule"/>
</dbReference>
<protein>
    <recommendedName>
        <fullName evidence="5">Peptidyl-prolyl cis-trans isomerase</fullName>
        <ecNumber evidence="5">5.2.1.8</ecNumber>
    </recommendedName>
</protein>
<feature type="chain" id="PRO_5039159753" description="Peptidyl-prolyl cis-trans isomerase" evidence="6">
    <location>
        <begin position="18"/>
        <end position="302"/>
    </location>
</feature>
<sequence length="302" mass="31176">MRRLVAACAAAAMLLLAACTSQDPAPPEVVVTGDAGSAPTVTYRTPLSVTEAMHEVVWPGTGPDLVEGRPVLLDFWLEDASDASLVKESYSSSPTPRLLTEEDLGKDLYATLSGQKVGARLLQISPASDASASSYPTVTVLDVLPIRASGEPVTPREGMPAVTLDDDGAPSLAPTGTEPPSDLVVQPLIRGTGAQVAAGDVITVQFTGFVWSTGEAFDSTWTNGSPNTFTLEDVPAWSEALVEQTVGSQVMVVVPPSYGLGATQSEELQGQTIVFVIDLLATRAPAAAEGSDPGATAAPEGE</sequence>
<dbReference type="InterPro" id="IPR046357">
    <property type="entry name" value="PPIase_dom_sf"/>
</dbReference>
<keyword evidence="3 4" id="KW-0413">Isomerase</keyword>
<dbReference type="RefSeq" id="WP_154728894.1">
    <property type="nucleotide sequence ID" value="NZ_SZYE01000033.1"/>
</dbReference>
<comment type="similarity">
    <text evidence="5">Belongs to the FKBP-type PPIase family.</text>
</comment>